<keyword evidence="2" id="KW-1185">Reference proteome</keyword>
<dbReference type="AlphaFoldDB" id="A0A286M360"/>
<dbReference type="EMBL" id="CP000394">
    <property type="protein sequence ID" value="ASV62459.1"/>
    <property type="molecule type" value="Genomic_DNA"/>
</dbReference>
<dbReference type="KEGG" id="gbe:GbCGDNIH1_5058"/>
<reference evidence="1 2" key="1">
    <citation type="journal article" date="2007" name="J. Bacteriol.">
        <title>Genome sequence analysis of the emerging human pathogenic acetic acid bacterium Granulibacter bethesdensis.</title>
        <authorList>
            <person name="Greenberg D.E."/>
            <person name="Porcella S.F."/>
            <person name="Zelazny A.M."/>
            <person name="Virtaneva K."/>
            <person name="Sturdevant D.E."/>
            <person name="Kupko J.J.III."/>
            <person name="Barbian K.D."/>
            <person name="Babar A."/>
            <person name="Dorward D.W."/>
            <person name="Holland S.M."/>
        </authorList>
    </citation>
    <scope>NUCLEOTIDE SEQUENCE [LARGE SCALE GENOMIC DNA]</scope>
    <source>
        <strain evidence="2">ATCC BAA-1260 / CGDNIH1</strain>
    </source>
</reference>
<organism evidence="1 2">
    <name type="scientific">Granulibacter bethesdensis (strain ATCC BAA-1260 / CGDNIH1)</name>
    <dbReference type="NCBI Taxonomy" id="391165"/>
    <lineage>
        <taxon>Bacteria</taxon>
        <taxon>Pseudomonadati</taxon>
        <taxon>Pseudomonadota</taxon>
        <taxon>Alphaproteobacteria</taxon>
        <taxon>Acetobacterales</taxon>
        <taxon>Acetobacteraceae</taxon>
        <taxon>Granulibacter</taxon>
    </lineage>
</organism>
<proteinExistence type="predicted"/>
<sequence length="42" mass="5103">MKTADFIQRGTPGNRILKNFIENPKEKFYGFIQKIHIFYFNH</sequence>
<name>A0A286M360_GRABC</name>
<gene>
    <name evidence="1" type="ordered locus">GbCGDNIH1_5058</name>
</gene>
<evidence type="ECO:0000313" key="1">
    <source>
        <dbReference type="EMBL" id="ASV62459.1"/>
    </source>
</evidence>
<evidence type="ECO:0000313" key="2">
    <source>
        <dbReference type="Proteomes" id="UP000001963"/>
    </source>
</evidence>
<dbReference type="Proteomes" id="UP000001963">
    <property type="component" value="Chromosome"/>
</dbReference>
<protein>
    <submittedName>
        <fullName evidence="1">Uncharacterized protein</fullName>
    </submittedName>
</protein>
<accession>A0A286M360</accession>